<protein>
    <submittedName>
        <fullName evidence="1">Uncharacterized protein</fullName>
    </submittedName>
</protein>
<keyword evidence="2" id="KW-1185">Reference proteome</keyword>
<organism evidence="1 2">
    <name type="scientific">Ophiophagus hannah</name>
    <name type="common">King cobra</name>
    <name type="synonym">Naja hannah</name>
    <dbReference type="NCBI Taxonomy" id="8665"/>
    <lineage>
        <taxon>Eukaryota</taxon>
        <taxon>Metazoa</taxon>
        <taxon>Chordata</taxon>
        <taxon>Craniata</taxon>
        <taxon>Vertebrata</taxon>
        <taxon>Euteleostomi</taxon>
        <taxon>Lepidosauria</taxon>
        <taxon>Squamata</taxon>
        <taxon>Bifurcata</taxon>
        <taxon>Unidentata</taxon>
        <taxon>Episquamata</taxon>
        <taxon>Toxicofera</taxon>
        <taxon>Serpentes</taxon>
        <taxon>Colubroidea</taxon>
        <taxon>Elapidae</taxon>
        <taxon>Elapinae</taxon>
        <taxon>Ophiophagus</taxon>
    </lineage>
</organism>
<dbReference type="Proteomes" id="UP000018936">
    <property type="component" value="Unassembled WGS sequence"/>
</dbReference>
<evidence type="ECO:0000313" key="2">
    <source>
        <dbReference type="Proteomes" id="UP000018936"/>
    </source>
</evidence>
<gene>
    <name evidence="1" type="ORF">L345_01245</name>
</gene>
<name>V8PG01_OPHHA</name>
<sequence length="285" mass="31359">MAEILLREKRREQLYIHSAALLTFAQSRLANGAIPKQFLAASASTPTRDGRGAPDTLAEVTECLVLEVATLLTLQVARVAGRATRSQRGTETRSRTGAAILAQPSLRRTRQETPRPSRAPLVYWLAAVRKTTPTFSWHRLLAGPWVFLLLFPVPSRTRNRLTNHSRGREATPPTCLLRINGIARLAPCFRPRETVSYSPAFGMKGSAGKLGHSPTCSPKPPHGVNSLALFSKITCLAERERFGHFRNPVETQAAWPSVKDTVVQGCQTRGPWAACVTCWPPPPPF</sequence>
<feature type="non-terminal residue" evidence="1">
    <location>
        <position position="1"/>
    </location>
</feature>
<reference evidence="1 2" key="1">
    <citation type="journal article" date="2013" name="Proc. Natl. Acad. Sci. U.S.A.">
        <title>The king cobra genome reveals dynamic gene evolution and adaptation in the snake venom system.</title>
        <authorList>
            <person name="Vonk F.J."/>
            <person name="Casewell N.R."/>
            <person name="Henkel C.V."/>
            <person name="Heimberg A.M."/>
            <person name="Jansen H.J."/>
            <person name="McCleary R.J."/>
            <person name="Kerkkamp H.M."/>
            <person name="Vos R.A."/>
            <person name="Guerreiro I."/>
            <person name="Calvete J.J."/>
            <person name="Wuster W."/>
            <person name="Woods A.E."/>
            <person name="Logan J.M."/>
            <person name="Harrison R.A."/>
            <person name="Castoe T.A."/>
            <person name="de Koning A.P."/>
            <person name="Pollock D.D."/>
            <person name="Yandell M."/>
            <person name="Calderon D."/>
            <person name="Renjifo C."/>
            <person name="Currier R.B."/>
            <person name="Salgado D."/>
            <person name="Pla D."/>
            <person name="Sanz L."/>
            <person name="Hyder A.S."/>
            <person name="Ribeiro J.M."/>
            <person name="Arntzen J.W."/>
            <person name="van den Thillart G.E."/>
            <person name="Boetzer M."/>
            <person name="Pirovano W."/>
            <person name="Dirks R.P."/>
            <person name="Spaink H.P."/>
            <person name="Duboule D."/>
            <person name="McGlinn E."/>
            <person name="Kini R.M."/>
            <person name="Richardson M.K."/>
        </authorList>
    </citation>
    <scope>NUCLEOTIDE SEQUENCE</scope>
    <source>
        <tissue evidence="1">Blood</tissue>
    </source>
</reference>
<comment type="caution">
    <text evidence="1">The sequence shown here is derived from an EMBL/GenBank/DDBJ whole genome shotgun (WGS) entry which is preliminary data.</text>
</comment>
<dbReference type="EMBL" id="AZIM01000160">
    <property type="protein sequence ID" value="ETE72933.1"/>
    <property type="molecule type" value="Genomic_DNA"/>
</dbReference>
<evidence type="ECO:0000313" key="1">
    <source>
        <dbReference type="EMBL" id="ETE72933.1"/>
    </source>
</evidence>
<accession>V8PG01</accession>
<dbReference type="AlphaFoldDB" id="V8PG01"/>
<proteinExistence type="predicted"/>